<dbReference type="AlphaFoldDB" id="A0A1G9D5W2"/>
<dbReference type="Pfam" id="PF10003">
    <property type="entry name" value="DUF2244"/>
    <property type="match status" value="1"/>
</dbReference>
<dbReference type="RefSeq" id="WP_091471796.1">
    <property type="nucleotide sequence ID" value="NZ_FNFX01000003.1"/>
</dbReference>
<dbReference type="EMBL" id="FNFX01000003">
    <property type="protein sequence ID" value="SDK59319.1"/>
    <property type="molecule type" value="Genomic_DNA"/>
</dbReference>
<dbReference type="InterPro" id="IPR019253">
    <property type="entry name" value="DUF2244_TM"/>
</dbReference>
<keyword evidence="1" id="KW-0472">Membrane</keyword>
<keyword evidence="1" id="KW-0812">Transmembrane</keyword>
<feature type="transmembrane region" description="Helical" evidence="1">
    <location>
        <begin position="21"/>
        <end position="41"/>
    </location>
</feature>
<evidence type="ECO:0000256" key="1">
    <source>
        <dbReference type="SAM" id="Phobius"/>
    </source>
</evidence>
<sequence>MLSICETQCIAKPNASASVASVCKLLLSLIVFSGLIALGFMHIGAWMVFPFAGLELVLVVLAFVVVLRHRDDYEKITLAEDYVEIEQCVLGKVKHIRFQRYWTRVTLREGENGKTSLWLGSHNQEVEFGRDTMSNAQRDELVSHLKRTLQKLNN</sequence>
<proteinExistence type="predicted"/>
<gene>
    <name evidence="2" type="ORF">SAMN05192566_1804</name>
</gene>
<keyword evidence="3" id="KW-1185">Reference proteome</keyword>
<reference evidence="3" key="1">
    <citation type="submission" date="2016-10" db="EMBL/GenBank/DDBJ databases">
        <authorList>
            <person name="Varghese N."/>
            <person name="Submissions S."/>
        </authorList>
    </citation>
    <scope>NUCLEOTIDE SEQUENCE [LARGE SCALE GENOMIC DNA]</scope>
    <source>
        <strain evidence="3">CBMB127</strain>
    </source>
</reference>
<dbReference type="STRING" id="492660.SAMN05192566_1804"/>
<dbReference type="Proteomes" id="UP000198629">
    <property type="component" value="Unassembled WGS sequence"/>
</dbReference>
<evidence type="ECO:0000313" key="2">
    <source>
        <dbReference type="EMBL" id="SDK59319.1"/>
    </source>
</evidence>
<dbReference type="OrthoDB" id="9091577at2"/>
<keyword evidence="1" id="KW-1133">Transmembrane helix</keyword>
<organism evidence="2 3">
    <name type="scientific">Methylophilus rhizosphaerae</name>
    <dbReference type="NCBI Taxonomy" id="492660"/>
    <lineage>
        <taxon>Bacteria</taxon>
        <taxon>Pseudomonadati</taxon>
        <taxon>Pseudomonadota</taxon>
        <taxon>Betaproteobacteria</taxon>
        <taxon>Nitrosomonadales</taxon>
        <taxon>Methylophilaceae</taxon>
        <taxon>Methylophilus</taxon>
    </lineage>
</organism>
<protein>
    <submittedName>
        <fullName evidence="2">Uncharacterized membrane protein</fullName>
    </submittedName>
</protein>
<feature type="transmembrane region" description="Helical" evidence="1">
    <location>
        <begin position="47"/>
        <end position="67"/>
    </location>
</feature>
<accession>A0A1G9D5W2</accession>
<evidence type="ECO:0000313" key="3">
    <source>
        <dbReference type="Proteomes" id="UP000198629"/>
    </source>
</evidence>
<name>A0A1G9D5W2_9PROT</name>